<dbReference type="InterPro" id="IPR004811">
    <property type="entry name" value="RelA/Spo_fam"/>
</dbReference>
<dbReference type="SUPFAM" id="SSF55021">
    <property type="entry name" value="ACT-like"/>
    <property type="match status" value="1"/>
</dbReference>
<keyword evidence="6" id="KW-1185">Reference proteome</keyword>
<keyword evidence="5" id="KW-0808">Transferase</keyword>
<dbReference type="SUPFAM" id="SSF81301">
    <property type="entry name" value="Nucleotidyltransferase"/>
    <property type="match status" value="1"/>
</dbReference>
<dbReference type="PROSITE" id="PS51671">
    <property type="entry name" value="ACT"/>
    <property type="match status" value="1"/>
</dbReference>
<evidence type="ECO:0000313" key="5">
    <source>
        <dbReference type="EMBL" id="APG28968.1"/>
    </source>
</evidence>
<dbReference type="AlphaFoldDB" id="A0A1L3GTF9"/>
<proteinExistence type="inferred from homology"/>
<feature type="domain" description="HD" evidence="3">
    <location>
        <begin position="48"/>
        <end position="147"/>
    </location>
</feature>
<dbReference type="RefSeq" id="WP_072284992.1">
    <property type="nucleotide sequence ID" value="NZ_CP015519.1"/>
</dbReference>
<dbReference type="GO" id="GO:0008728">
    <property type="term" value="F:GTP diphosphokinase activity"/>
    <property type="evidence" value="ECO:0007669"/>
    <property type="project" value="TreeGrafter"/>
</dbReference>
<dbReference type="Proteomes" id="UP000182517">
    <property type="component" value="Chromosome"/>
</dbReference>
<keyword evidence="5" id="KW-0418">Kinase</keyword>
<dbReference type="InterPro" id="IPR007685">
    <property type="entry name" value="RelA_SpoT"/>
</dbReference>
<dbReference type="PANTHER" id="PTHR21262">
    <property type="entry name" value="GUANOSINE-3',5'-BIS DIPHOSPHATE 3'-PYROPHOSPHOHYDROLASE"/>
    <property type="match status" value="1"/>
</dbReference>
<evidence type="ECO:0000259" key="3">
    <source>
        <dbReference type="PROSITE" id="PS51831"/>
    </source>
</evidence>
<dbReference type="SUPFAM" id="SSF81271">
    <property type="entry name" value="TGS-like"/>
    <property type="match status" value="1"/>
</dbReference>
<feature type="domain" description="ACT" evidence="2">
    <location>
        <begin position="648"/>
        <end position="722"/>
    </location>
</feature>
<dbReference type="GO" id="GO:0015949">
    <property type="term" value="P:nucleobase-containing small molecule interconversion"/>
    <property type="evidence" value="ECO:0007669"/>
    <property type="project" value="UniProtKB-ARBA"/>
</dbReference>
<sequence>MRPSQQFKKIVQELLDHHSATDIDLLRQAYTLCVSVYYGRHRESGETCLTHAVEVAHILCRFKPDAATLVAGMLIDIVDQQLVDVAALRQQFGTEIGELVESLANLRKLVYSAEEERQAENFRKMLLSMARDIRIVLVQLADRLHCLRTMEKIPEKEQRRFAKETLAIYAPLANRLGVSWLKCEMEDLSLRYAMPEIYFDLRDKVSRNEKDRSGYITQVKRLLLEKIGRQGIKGVCYGRYKHLYSIHRKMVRQQVVFDEVYDLIAFRVIVQTIPECYTVLGVIHAAWKPVPGRFKDFIAMPKPNMYQSLHTTVIGPFGERMEVQIRTEEMHRIAEEGIAAHWRYKEQQAGKAPGSEVDKQKGFFEREPEKQPAKSDEVGLLEALNDDLFSDEVYVFTPKGTVKAFPRGATPIDFAYSVHTDVGHHCSGARVNGKLVPLKTQLHSGDIVEVITATSQQPSKDWLKFVKTSRAASKIRQWIKAEQHEKSLLLGRELLEKRLRKYGVSLKRALQSAEMATAMEELGYHASDDLLAAIGYGKLSLGQVVGRVVPEESLKPEAPKEKGRIGRVLEKIHKKPSSAIKIQGLDDIMVRYAKCCNPLPGDPVVGFITRGRGIAVHAADCPGVMQSDPERRIEVEWDLKKKSSHLVKVRVYCLDQKGILANISGEISNCEANIISANVHTTDDSKARIVFTIDLQDREHLNRIVKALKQVKGVHQVERVRG</sequence>
<dbReference type="InterPro" id="IPR033655">
    <property type="entry name" value="TGS_RelA/SpoT"/>
</dbReference>
<dbReference type="Pfam" id="PF13328">
    <property type="entry name" value="HD_4"/>
    <property type="match status" value="1"/>
</dbReference>
<dbReference type="Gene3D" id="3.30.460.10">
    <property type="entry name" value="Beta Polymerase, domain 2"/>
    <property type="match status" value="1"/>
</dbReference>
<evidence type="ECO:0000256" key="1">
    <source>
        <dbReference type="RuleBase" id="RU003847"/>
    </source>
</evidence>
<comment type="function">
    <text evidence="1">In eubacteria ppGpp (guanosine 3'-diphosphate 5'-diphosphate) is a mediator of the stringent response that coordinates a variety of cellular activities in response to changes in nutritional abundance.</text>
</comment>
<dbReference type="GO" id="GO:0016301">
    <property type="term" value="F:kinase activity"/>
    <property type="evidence" value="ECO:0007669"/>
    <property type="project" value="UniProtKB-KW"/>
</dbReference>
<dbReference type="GO" id="GO:0015969">
    <property type="term" value="P:guanosine tetraphosphate metabolic process"/>
    <property type="evidence" value="ECO:0007669"/>
    <property type="project" value="InterPro"/>
</dbReference>
<dbReference type="SUPFAM" id="SSF109604">
    <property type="entry name" value="HD-domain/PDEase-like"/>
    <property type="match status" value="1"/>
</dbReference>
<dbReference type="FunFam" id="3.10.20.30:FF:000002">
    <property type="entry name" value="GTP pyrophosphokinase (RelA/SpoT)"/>
    <property type="match status" value="1"/>
</dbReference>
<dbReference type="CDD" id="cd01668">
    <property type="entry name" value="TGS_RSH"/>
    <property type="match status" value="1"/>
</dbReference>
<dbReference type="Gene3D" id="3.10.20.30">
    <property type="match status" value="1"/>
</dbReference>
<dbReference type="InterPro" id="IPR002912">
    <property type="entry name" value="ACT_dom"/>
</dbReference>
<dbReference type="PROSITE" id="PS51831">
    <property type="entry name" value="HD"/>
    <property type="match status" value="1"/>
</dbReference>
<dbReference type="InterPro" id="IPR012676">
    <property type="entry name" value="TGS-like"/>
</dbReference>
<evidence type="ECO:0000259" key="2">
    <source>
        <dbReference type="PROSITE" id="PS51671"/>
    </source>
</evidence>
<dbReference type="KEGG" id="pef:A7E78_01630"/>
<dbReference type="InterPro" id="IPR045865">
    <property type="entry name" value="ACT-like_dom_sf"/>
</dbReference>
<evidence type="ECO:0000259" key="4">
    <source>
        <dbReference type="PROSITE" id="PS51880"/>
    </source>
</evidence>
<dbReference type="GO" id="GO:0042594">
    <property type="term" value="P:response to starvation"/>
    <property type="evidence" value="ECO:0007669"/>
    <property type="project" value="TreeGrafter"/>
</dbReference>
<dbReference type="GO" id="GO:0005886">
    <property type="term" value="C:plasma membrane"/>
    <property type="evidence" value="ECO:0007669"/>
    <property type="project" value="TreeGrafter"/>
</dbReference>
<dbReference type="EMBL" id="CP015519">
    <property type="protein sequence ID" value="APG28968.1"/>
    <property type="molecule type" value="Genomic_DNA"/>
</dbReference>
<dbReference type="Gene3D" id="1.10.3210.10">
    <property type="entry name" value="Hypothetical protein af1432"/>
    <property type="match status" value="1"/>
</dbReference>
<dbReference type="InterPro" id="IPR006674">
    <property type="entry name" value="HD_domain"/>
</dbReference>
<feature type="domain" description="TGS" evidence="4">
    <location>
        <begin position="391"/>
        <end position="452"/>
    </location>
</feature>
<dbReference type="InterPro" id="IPR012675">
    <property type="entry name" value="Beta-grasp_dom_sf"/>
</dbReference>
<dbReference type="InterPro" id="IPR004095">
    <property type="entry name" value="TGS"/>
</dbReference>
<accession>A0A1L3GTF9</accession>
<reference evidence="5 6" key="1">
    <citation type="journal article" date="2017" name="Genome Announc.">
        <title>Complete Genome Sequences of Two Acetylene-Fermenting Pelobacter acetylenicus Strains.</title>
        <authorList>
            <person name="Sutton J.M."/>
            <person name="Baesman S.M."/>
            <person name="Fierst J.L."/>
            <person name="Poret-Peterson A.T."/>
            <person name="Oremland R.S."/>
            <person name="Dunlap D.S."/>
            <person name="Akob D.M."/>
        </authorList>
    </citation>
    <scope>NUCLEOTIDE SEQUENCE [LARGE SCALE GENOMIC DNA]</scope>
    <source>
        <strain evidence="5 6">SFB93</strain>
    </source>
</reference>
<dbReference type="Gene3D" id="3.30.70.260">
    <property type="match status" value="1"/>
</dbReference>
<dbReference type="PROSITE" id="PS51880">
    <property type="entry name" value="TGS"/>
    <property type="match status" value="1"/>
</dbReference>
<dbReference type="FunFam" id="1.10.3210.10:FF:000001">
    <property type="entry name" value="GTP pyrophosphokinase RelA"/>
    <property type="match status" value="1"/>
</dbReference>
<dbReference type="Pfam" id="PF13291">
    <property type="entry name" value="ACT_4"/>
    <property type="match status" value="1"/>
</dbReference>
<evidence type="ECO:0000313" key="6">
    <source>
        <dbReference type="Proteomes" id="UP000182517"/>
    </source>
</evidence>
<dbReference type="SMART" id="SM00954">
    <property type="entry name" value="RelA_SpoT"/>
    <property type="match status" value="1"/>
</dbReference>
<organism evidence="5 6">
    <name type="scientific">Syntrophotalea acetylenivorans</name>
    <dbReference type="NCBI Taxonomy" id="1842532"/>
    <lineage>
        <taxon>Bacteria</taxon>
        <taxon>Pseudomonadati</taxon>
        <taxon>Thermodesulfobacteriota</taxon>
        <taxon>Desulfuromonadia</taxon>
        <taxon>Desulfuromonadales</taxon>
        <taxon>Syntrophotaleaceae</taxon>
        <taxon>Syntrophotalea</taxon>
    </lineage>
</organism>
<dbReference type="GO" id="GO:0008893">
    <property type="term" value="F:guanosine-3',5'-bis(diphosphate) 3'-diphosphatase activity"/>
    <property type="evidence" value="ECO:0007669"/>
    <property type="project" value="TreeGrafter"/>
</dbReference>
<dbReference type="Pfam" id="PF19296">
    <property type="entry name" value="RelA_AH_RIS"/>
    <property type="match status" value="1"/>
</dbReference>
<dbReference type="Pfam" id="PF02824">
    <property type="entry name" value="TGS"/>
    <property type="match status" value="1"/>
</dbReference>
<comment type="similarity">
    <text evidence="1">Belongs to the relA/spoT family.</text>
</comment>
<dbReference type="STRING" id="1842532.A7E78_01630"/>
<dbReference type="PANTHER" id="PTHR21262:SF36">
    <property type="entry name" value="BIFUNCTIONAL (P)PPGPP SYNTHASE_HYDROLASE SPOT"/>
    <property type="match status" value="1"/>
</dbReference>
<dbReference type="CDD" id="cd04876">
    <property type="entry name" value="ACT_RelA-SpoT"/>
    <property type="match status" value="1"/>
</dbReference>
<gene>
    <name evidence="5" type="ORF">A7E78_01630</name>
</gene>
<name>A0A1L3GTF9_9BACT</name>
<dbReference type="OrthoDB" id="9805041at2"/>
<dbReference type="Pfam" id="PF04607">
    <property type="entry name" value="RelA_SpoT"/>
    <property type="match status" value="1"/>
</dbReference>
<dbReference type="CDD" id="cd05399">
    <property type="entry name" value="NT_Rel-Spo_like"/>
    <property type="match status" value="1"/>
</dbReference>
<protein>
    <submittedName>
        <fullName evidence="5">GTP pyrophosphokinase</fullName>
    </submittedName>
</protein>
<dbReference type="NCBIfam" id="TIGR00691">
    <property type="entry name" value="spoT_relA"/>
    <property type="match status" value="1"/>
</dbReference>
<dbReference type="InterPro" id="IPR045600">
    <property type="entry name" value="RelA/SpoT_AH_RIS"/>
</dbReference>
<dbReference type="FunFam" id="3.30.460.10:FF:000001">
    <property type="entry name" value="GTP pyrophosphokinase RelA"/>
    <property type="match status" value="1"/>
</dbReference>
<dbReference type="InterPro" id="IPR043519">
    <property type="entry name" value="NT_sf"/>
</dbReference>